<dbReference type="OrthoDB" id="247273at2"/>
<dbReference type="SUPFAM" id="SSF81606">
    <property type="entry name" value="PP2C-like"/>
    <property type="match status" value="1"/>
</dbReference>
<name>A0A517MWA5_9BACT</name>
<dbReference type="GO" id="GO:0016791">
    <property type="term" value="F:phosphatase activity"/>
    <property type="evidence" value="ECO:0007669"/>
    <property type="project" value="TreeGrafter"/>
</dbReference>
<dbReference type="GO" id="GO:0007165">
    <property type="term" value="P:signal transduction"/>
    <property type="evidence" value="ECO:0007669"/>
    <property type="project" value="InterPro"/>
</dbReference>
<dbReference type="KEGG" id="amob:HG15A2_24530"/>
<dbReference type="RefSeq" id="WP_145060423.1">
    <property type="nucleotide sequence ID" value="NZ_CP036263.1"/>
</dbReference>
<keyword evidence="2" id="KW-1133">Transmembrane helix</keyword>
<dbReference type="InterPro" id="IPR001932">
    <property type="entry name" value="PPM-type_phosphatase-like_dom"/>
</dbReference>
<dbReference type="EMBL" id="CP036263">
    <property type="protein sequence ID" value="QDS99161.1"/>
    <property type="molecule type" value="Genomic_DNA"/>
</dbReference>
<dbReference type="SUPFAM" id="SSF158472">
    <property type="entry name" value="HAMP domain-like"/>
    <property type="match status" value="1"/>
</dbReference>
<dbReference type="InterPro" id="IPR036457">
    <property type="entry name" value="PPM-type-like_dom_sf"/>
</dbReference>
<dbReference type="Gene3D" id="1.10.8.500">
    <property type="entry name" value="HAMP domain in histidine kinase"/>
    <property type="match status" value="1"/>
</dbReference>
<evidence type="ECO:0000313" key="5">
    <source>
        <dbReference type="Proteomes" id="UP000319852"/>
    </source>
</evidence>
<feature type="transmembrane region" description="Helical" evidence="2">
    <location>
        <begin position="12"/>
        <end position="35"/>
    </location>
</feature>
<dbReference type="SMART" id="SM00331">
    <property type="entry name" value="PP2C_SIG"/>
    <property type="match status" value="1"/>
</dbReference>
<dbReference type="PROSITE" id="PS50885">
    <property type="entry name" value="HAMP"/>
    <property type="match status" value="1"/>
</dbReference>
<protein>
    <submittedName>
        <fullName evidence="4">Phosphoserine phosphatase RsbU</fullName>
        <ecNumber evidence="4">3.1.3.3</ecNumber>
    </submittedName>
</protein>
<sequence length="663" mass="74221">MPSIFSKLPLRISAPIVLSLPVLIAVAVLSLIAFWQARSAANKMANDQIVEIHKRIDQQLGDLLSMPARINRINAQMLDEDRLDLGDLRSWRAFLYEQAMAFEMLSGILWGSAEGEAVWMFRYPGKEGYEFGIKDDDTGEEVFEYRMDAKNQMSADPVGHYEYDPRKRPWYTNAIRAGEAAWTEYAWVNQDGGEVTYGLAYPQPYYNQEGELLGVLDAEISLHDVSRFLGSLEIGRTGMAYIIDREGDLLASSVDAAVHDSDLKRIPAHTSQHGSISATATVLNNDFASLSDFEGTYHKLVKIDDQPQLMIVSPLSGHAGINWLTVTVVPEHDFLDAVYKLRRRSFYSGLVAVLVTLLLGVGMASVFVRPIFRLVSHVRKIGEGNLTEQLHLNYGPEFVQLSNEINTMTEDLRDRMRMRRSLAVAMEVQQSLLPSDTPKLEGLDVAGHSTYCDETGGDYYDFLEVAGLSEKSAAIALGDVMGHGVAAAMLMATARGVLRSRCQEPGSLSDLLNHMNRMLVEDTGGERFMTMLLLTIDLEQHEIRWTSAGHDAPIVFDKETSTFVEYEFEGSLPLGLFEQDDYEEYTVKDVRSGQILIVATDGLWETQGEHGEFYGKDRVNDLLRRHAESSAEEISQHIRKELAEFRGPLSPDDDVTFVIVKIE</sequence>
<dbReference type="InterPro" id="IPR003660">
    <property type="entry name" value="HAMP_dom"/>
</dbReference>
<dbReference type="Gene3D" id="3.60.40.10">
    <property type="entry name" value="PPM-type phosphatase domain"/>
    <property type="match status" value="1"/>
</dbReference>
<keyword evidence="2" id="KW-0812">Transmembrane</keyword>
<dbReference type="PANTHER" id="PTHR43156:SF2">
    <property type="entry name" value="STAGE II SPORULATION PROTEIN E"/>
    <property type="match status" value="1"/>
</dbReference>
<keyword evidence="1 4" id="KW-0378">Hydrolase</keyword>
<gene>
    <name evidence="4" type="primary">rsbU_2</name>
    <name evidence="4" type="ORF">HG15A2_24530</name>
</gene>
<organism evidence="4 5">
    <name type="scientific">Adhaeretor mobilis</name>
    <dbReference type="NCBI Taxonomy" id="1930276"/>
    <lineage>
        <taxon>Bacteria</taxon>
        <taxon>Pseudomonadati</taxon>
        <taxon>Planctomycetota</taxon>
        <taxon>Planctomycetia</taxon>
        <taxon>Pirellulales</taxon>
        <taxon>Lacipirellulaceae</taxon>
        <taxon>Adhaeretor</taxon>
    </lineage>
</organism>
<feature type="transmembrane region" description="Helical" evidence="2">
    <location>
        <begin position="346"/>
        <end position="368"/>
    </location>
</feature>
<evidence type="ECO:0000256" key="1">
    <source>
        <dbReference type="ARBA" id="ARBA00022801"/>
    </source>
</evidence>
<keyword evidence="2" id="KW-0472">Membrane</keyword>
<feature type="domain" description="HAMP" evidence="3">
    <location>
        <begin position="365"/>
        <end position="417"/>
    </location>
</feature>
<dbReference type="EC" id="3.1.3.3" evidence="4"/>
<dbReference type="GO" id="GO:0016020">
    <property type="term" value="C:membrane"/>
    <property type="evidence" value="ECO:0007669"/>
    <property type="project" value="InterPro"/>
</dbReference>
<proteinExistence type="predicted"/>
<dbReference type="AlphaFoldDB" id="A0A517MWA5"/>
<evidence type="ECO:0000259" key="3">
    <source>
        <dbReference type="PROSITE" id="PS50885"/>
    </source>
</evidence>
<accession>A0A517MWA5</accession>
<dbReference type="Pfam" id="PF07228">
    <property type="entry name" value="SpoIIE"/>
    <property type="match status" value="1"/>
</dbReference>
<dbReference type="Pfam" id="PF00672">
    <property type="entry name" value="HAMP"/>
    <property type="match status" value="1"/>
</dbReference>
<dbReference type="CDD" id="cd06225">
    <property type="entry name" value="HAMP"/>
    <property type="match status" value="1"/>
</dbReference>
<keyword evidence="5" id="KW-1185">Reference proteome</keyword>
<dbReference type="SMART" id="SM00304">
    <property type="entry name" value="HAMP"/>
    <property type="match status" value="1"/>
</dbReference>
<dbReference type="PANTHER" id="PTHR43156">
    <property type="entry name" value="STAGE II SPORULATION PROTEIN E-RELATED"/>
    <property type="match status" value="1"/>
</dbReference>
<evidence type="ECO:0000256" key="2">
    <source>
        <dbReference type="SAM" id="Phobius"/>
    </source>
</evidence>
<dbReference type="InterPro" id="IPR052016">
    <property type="entry name" value="Bact_Sigma-Reg"/>
</dbReference>
<dbReference type="Proteomes" id="UP000319852">
    <property type="component" value="Chromosome"/>
</dbReference>
<evidence type="ECO:0000313" key="4">
    <source>
        <dbReference type="EMBL" id="QDS99161.1"/>
    </source>
</evidence>
<dbReference type="Gene3D" id="3.30.450.20">
    <property type="entry name" value="PAS domain"/>
    <property type="match status" value="1"/>
</dbReference>
<reference evidence="4 5" key="1">
    <citation type="submission" date="2019-02" db="EMBL/GenBank/DDBJ databases">
        <title>Deep-cultivation of Planctomycetes and their phenomic and genomic characterization uncovers novel biology.</title>
        <authorList>
            <person name="Wiegand S."/>
            <person name="Jogler M."/>
            <person name="Boedeker C."/>
            <person name="Pinto D."/>
            <person name="Vollmers J."/>
            <person name="Rivas-Marin E."/>
            <person name="Kohn T."/>
            <person name="Peeters S.H."/>
            <person name="Heuer A."/>
            <person name="Rast P."/>
            <person name="Oberbeckmann S."/>
            <person name="Bunk B."/>
            <person name="Jeske O."/>
            <person name="Meyerdierks A."/>
            <person name="Storesund J.E."/>
            <person name="Kallscheuer N."/>
            <person name="Luecker S."/>
            <person name="Lage O.M."/>
            <person name="Pohl T."/>
            <person name="Merkel B.J."/>
            <person name="Hornburger P."/>
            <person name="Mueller R.-W."/>
            <person name="Bruemmer F."/>
            <person name="Labrenz M."/>
            <person name="Spormann A.M."/>
            <person name="Op den Camp H."/>
            <person name="Overmann J."/>
            <person name="Amann R."/>
            <person name="Jetten M.S.M."/>
            <person name="Mascher T."/>
            <person name="Medema M.H."/>
            <person name="Devos D.P."/>
            <person name="Kaster A.-K."/>
            <person name="Ovreas L."/>
            <person name="Rohde M."/>
            <person name="Galperin M.Y."/>
            <person name="Jogler C."/>
        </authorList>
    </citation>
    <scope>NUCLEOTIDE SEQUENCE [LARGE SCALE GENOMIC DNA]</scope>
    <source>
        <strain evidence="4 5">HG15A2</strain>
    </source>
</reference>